<gene>
    <name evidence="4" type="ORF">RIF25_01160</name>
</gene>
<proteinExistence type="predicted"/>
<dbReference type="Proteomes" id="UP001268256">
    <property type="component" value="Unassembled WGS sequence"/>
</dbReference>
<feature type="compositionally biased region" description="Low complexity" evidence="1">
    <location>
        <begin position="145"/>
        <end position="171"/>
    </location>
</feature>
<dbReference type="RefSeq" id="WP_322876735.1">
    <property type="nucleotide sequence ID" value="NZ_JAVMIP010000001.1"/>
</dbReference>
<feature type="domain" description="HTH cro/C1-type" evidence="3">
    <location>
        <begin position="20"/>
        <end position="81"/>
    </location>
</feature>
<protein>
    <submittedName>
        <fullName evidence="4">DUF4115 domain-containing protein</fullName>
    </submittedName>
</protein>
<evidence type="ECO:0000256" key="1">
    <source>
        <dbReference type="SAM" id="MobiDB-lite"/>
    </source>
</evidence>
<dbReference type="InterPro" id="IPR025194">
    <property type="entry name" value="RodZ-like_C"/>
</dbReference>
<dbReference type="SUPFAM" id="SSF47413">
    <property type="entry name" value="lambda repressor-like DNA-binding domains"/>
    <property type="match status" value="1"/>
</dbReference>
<evidence type="ECO:0000313" key="4">
    <source>
        <dbReference type="EMBL" id="MDS3859405.1"/>
    </source>
</evidence>
<dbReference type="EMBL" id="JAVMIP010000001">
    <property type="protein sequence ID" value="MDS3859405.1"/>
    <property type="molecule type" value="Genomic_DNA"/>
</dbReference>
<evidence type="ECO:0000313" key="5">
    <source>
        <dbReference type="Proteomes" id="UP001268256"/>
    </source>
</evidence>
<keyword evidence="2" id="KW-0472">Membrane</keyword>
<evidence type="ECO:0000256" key="2">
    <source>
        <dbReference type="SAM" id="Phobius"/>
    </source>
</evidence>
<dbReference type="Gene3D" id="1.10.260.40">
    <property type="entry name" value="lambda repressor-like DNA-binding domains"/>
    <property type="match status" value="1"/>
</dbReference>
<feature type="region of interest" description="Disordered" evidence="1">
    <location>
        <begin position="140"/>
        <end position="181"/>
    </location>
</feature>
<dbReference type="GO" id="GO:0003677">
    <property type="term" value="F:DNA binding"/>
    <property type="evidence" value="ECO:0007669"/>
    <property type="project" value="InterPro"/>
</dbReference>
<dbReference type="SMART" id="SM00530">
    <property type="entry name" value="HTH_XRE"/>
    <property type="match status" value="1"/>
</dbReference>
<dbReference type="Pfam" id="PF13464">
    <property type="entry name" value="RodZ_C"/>
    <property type="match status" value="1"/>
</dbReference>
<reference evidence="5" key="1">
    <citation type="submission" date="2023-07" db="EMBL/GenBank/DDBJ databases">
        <authorList>
            <person name="Luz R."/>
            <person name="Cordeiro R."/>
            <person name="Fonseca A."/>
            <person name="Goncalves V."/>
        </authorList>
    </citation>
    <scope>NUCLEOTIDE SEQUENCE [LARGE SCALE GENOMIC DNA]</scope>
    <source>
        <strain evidence="5">BACA0444</strain>
    </source>
</reference>
<keyword evidence="2" id="KW-1133">Transmembrane helix</keyword>
<accession>A0AAE4FQY4</accession>
<dbReference type="InterPro" id="IPR050400">
    <property type="entry name" value="Bact_Cytoskel_RodZ"/>
</dbReference>
<dbReference type="PANTHER" id="PTHR34475">
    <property type="match status" value="1"/>
</dbReference>
<evidence type="ECO:0000259" key="3">
    <source>
        <dbReference type="SMART" id="SM00530"/>
    </source>
</evidence>
<feature type="transmembrane region" description="Helical" evidence="2">
    <location>
        <begin position="113"/>
        <end position="134"/>
    </location>
</feature>
<dbReference type="InterPro" id="IPR010982">
    <property type="entry name" value="Lambda_DNA-bd_dom_sf"/>
</dbReference>
<organism evidence="4 5">
    <name type="scientific">Pseudocalidococcus azoricus BACA0444</name>
    <dbReference type="NCBI Taxonomy" id="2918990"/>
    <lineage>
        <taxon>Bacteria</taxon>
        <taxon>Bacillati</taxon>
        <taxon>Cyanobacteriota</taxon>
        <taxon>Cyanophyceae</taxon>
        <taxon>Acaryochloridales</taxon>
        <taxon>Thermosynechococcaceae</taxon>
        <taxon>Pseudocalidococcus</taxon>
        <taxon>Pseudocalidococcus azoricus</taxon>
    </lineage>
</organism>
<name>A0AAE4FQY4_9CYAN</name>
<comment type="caution">
    <text evidence="4">The sequence shown here is derived from an EMBL/GenBank/DDBJ whole genome shotgun (WGS) entry which is preliminary data.</text>
</comment>
<sequence>MGTMTFAPEQAEKLAEIGAYLQQVRQEKSLSLEAVAAKTMIRQSILEAIEAGQSEYLPEPVYTQGFIRRFAETLGLDGQAIAQQFPAHTLSPMVEQPQAHKKLALPSFQFRPIHLYLLYVVLVVGAIAALSYLLKPASGPNGVRPQASPTPAAPASPQNSPASPSPVAASPTPSPSPQAEPIKVGVNITQDAWLEVLADGEVVYEGILVSGDNKTWTAKEKIVLRTGNAGAVMVSFNNNPAQAMGQFGAIEEKIYAASDPSGATDASLASPSPLPSP</sequence>
<dbReference type="PANTHER" id="PTHR34475:SF1">
    <property type="entry name" value="CYTOSKELETON PROTEIN RODZ"/>
    <property type="match status" value="1"/>
</dbReference>
<keyword evidence="5" id="KW-1185">Reference proteome</keyword>
<dbReference type="CDD" id="cd00093">
    <property type="entry name" value="HTH_XRE"/>
    <property type="match status" value="1"/>
</dbReference>
<dbReference type="InterPro" id="IPR001387">
    <property type="entry name" value="Cro/C1-type_HTH"/>
</dbReference>
<dbReference type="Pfam" id="PF13413">
    <property type="entry name" value="HTH_25"/>
    <property type="match status" value="1"/>
</dbReference>
<dbReference type="AlphaFoldDB" id="A0AAE4FQY4"/>
<keyword evidence="2" id="KW-0812">Transmembrane</keyword>